<sequence>MISDKTLTEMGVIKSKDGVFIPKDFCLVSLLNHYQTEATSLTDEEHNAISNFLFHLELVLGICDGTIPKYLKQRVVEED</sequence>
<proteinExistence type="predicted"/>
<gene>
    <name evidence="1" type="ORF">AMQ84_20735</name>
</gene>
<reference evidence="1 2" key="1">
    <citation type="submission" date="2015-08" db="EMBL/GenBank/DDBJ databases">
        <title>Genomes of Paenibacillus riograndensis.</title>
        <authorList>
            <person name="Sant'Anna F.H."/>
            <person name="Souza R."/>
            <person name="Ambrosini A."/>
            <person name="Bach E."/>
            <person name="Fernandes G."/>
            <person name="Balsanelli E."/>
            <person name="Baura V.A."/>
            <person name="Pedrosa F.O."/>
            <person name="Souza E.M."/>
            <person name="Passaglia L."/>
        </authorList>
    </citation>
    <scope>NUCLEOTIDE SEQUENCE [LARGE SCALE GENOMIC DNA]</scope>
    <source>
        <strain evidence="1 2">CAS34</strain>
    </source>
</reference>
<dbReference type="OrthoDB" id="2626668at2"/>
<dbReference type="Proteomes" id="UP000070475">
    <property type="component" value="Unassembled WGS sequence"/>
</dbReference>
<name>A0A132TSV7_9BACL</name>
<comment type="caution">
    <text evidence="1">The sequence shown here is derived from an EMBL/GenBank/DDBJ whole genome shotgun (WGS) entry which is preliminary data.</text>
</comment>
<dbReference type="PATRIC" id="fig|483937.3.peg.603"/>
<evidence type="ECO:0000313" key="1">
    <source>
        <dbReference type="EMBL" id="KWX74425.1"/>
    </source>
</evidence>
<dbReference type="EMBL" id="LIRB01000139">
    <property type="protein sequence ID" value="KWX74425.1"/>
    <property type="molecule type" value="Genomic_DNA"/>
</dbReference>
<keyword evidence="2" id="KW-1185">Reference proteome</keyword>
<dbReference type="RefSeq" id="WP_060861898.1">
    <property type="nucleotide sequence ID" value="NZ_LIRB01000139.1"/>
</dbReference>
<dbReference type="AlphaFoldDB" id="A0A132TSV7"/>
<organism evidence="1 2">
    <name type="scientific">Paenibacillus riograndensis</name>
    <dbReference type="NCBI Taxonomy" id="483937"/>
    <lineage>
        <taxon>Bacteria</taxon>
        <taxon>Bacillati</taxon>
        <taxon>Bacillota</taxon>
        <taxon>Bacilli</taxon>
        <taxon>Bacillales</taxon>
        <taxon>Paenibacillaceae</taxon>
        <taxon>Paenibacillus</taxon>
        <taxon>Paenibacillus sonchi group</taxon>
    </lineage>
</organism>
<accession>A0A132TSV7</accession>
<evidence type="ECO:0000313" key="2">
    <source>
        <dbReference type="Proteomes" id="UP000070475"/>
    </source>
</evidence>
<protein>
    <submittedName>
        <fullName evidence="1">Uncharacterized protein</fullName>
    </submittedName>
</protein>